<dbReference type="EMBL" id="MU003496">
    <property type="protein sequence ID" value="KAF2475257.1"/>
    <property type="molecule type" value="Genomic_DNA"/>
</dbReference>
<protein>
    <submittedName>
        <fullName evidence="1">Uncharacterized protein</fullName>
    </submittedName>
</protein>
<reference evidence="1" key="1">
    <citation type="journal article" date="2020" name="Stud. Mycol.">
        <title>101 Dothideomycetes genomes: a test case for predicting lifestyles and emergence of pathogens.</title>
        <authorList>
            <person name="Haridas S."/>
            <person name="Albert R."/>
            <person name="Binder M."/>
            <person name="Bloem J."/>
            <person name="Labutti K."/>
            <person name="Salamov A."/>
            <person name="Andreopoulos B."/>
            <person name="Baker S."/>
            <person name="Barry K."/>
            <person name="Bills G."/>
            <person name="Bluhm B."/>
            <person name="Cannon C."/>
            <person name="Castanera R."/>
            <person name="Culley D."/>
            <person name="Daum C."/>
            <person name="Ezra D."/>
            <person name="Gonzalez J."/>
            <person name="Henrissat B."/>
            <person name="Kuo A."/>
            <person name="Liang C."/>
            <person name="Lipzen A."/>
            <person name="Lutzoni F."/>
            <person name="Magnuson J."/>
            <person name="Mondo S."/>
            <person name="Nolan M."/>
            <person name="Ohm R."/>
            <person name="Pangilinan J."/>
            <person name="Park H.-J."/>
            <person name="Ramirez L."/>
            <person name="Alfaro M."/>
            <person name="Sun H."/>
            <person name="Tritt A."/>
            <person name="Yoshinaga Y."/>
            <person name="Zwiers L.-H."/>
            <person name="Turgeon B."/>
            <person name="Goodwin S."/>
            <person name="Spatafora J."/>
            <person name="Crous P."/>
            <person name="Grigoriev I."/>
        </authorList>
    </citation>
    <scope>NUCLEOTIDE SEQUENCE</scope>
    <source>
        <strain evidence="1">ATCC 200398</strain>
    </source>
</reference>
<accession>A0ACB6R9R0</accession>
<evidence type="ECO:0000313" key="1">
    <source>
        <dbReference type="EMBL" id="KAF2475257.1"/>
    </source>
</evidence>
<keyword evidence="2" id="KW-1185">Reference proteome</keyword>
<organism evidence="1 2">
    <name type="scientific">Lindgomyces ingoldianus</name>
    <dbReference type="NCBI Taxonomy" id="673940"/>
    <lineage>
        <taxon>Eukaryota</taxon>
        <taxon>Fungi</taxon>
        <taxon>Dikarya</taxon>
        <taxon>Ascomycota</taxon>
        <taxon>Pezizomycotina</taxon>
        <taxon>Dothideomycetes</taxon>
        <taxon>Pleosporomycetidae</taxon>
        <taxon>Pleosporales</taxon>
        <taxon>Lindgomycetaceae</taxon>
        <taxon>Lindgomyces</taxon>
    </lineage>
</organism>
<gene>
    <name evidence="1" type="ORF">BDR25DRAFT_350649</name>
</gene>
<comment type="caution">
    <text evidence="1">The sequence shown here is derived from an EMBL/GenBank/DDBJ whole genome shotgun (WGS) entry which is preliminary data.</text>
</comment>
<evidence type="ECO:0000313" key="2">
    <source>
        <dbReference type="Proteomes" id="UP000799755"/>
    </source>
</evidence>
<proteinExistence type="predicted"/>
<sequence length="500" mass="56492">MATLISTCASAKPPRTSHVITKFYAKPFPPKITSKQSDATIYLSNKILRSFRLPARPIVGFGFNLPFSHSPKIFFSNSASKRFFNGLSFLAHMVAPTFQVLKNFRRMFNDCGIVYAEVVVFHEHHQEVRNACCVLIRSQSLRTKTAEKHACVHPPLGAPGAQSHTYSSAFAAHFPAYSLIFFRLWNFGFLSKNANRSFTRHNLSNTASPGNGLFIAKSPLSETSGERYISSHLFPLLIWRSSGADMGVYMPDTHLCSADKCSSDPKLLIWAGLGLRTHEIFLMPLVLLLAPQNNKSGQNASVTPLWLKEQLDATMRARSIAGLVMKLIADRGGLTWSARFLELSGALKLNVKDPHSPEHIVTQLVTAIGSPRRTPQFNSIWNGVEYNTTPRKRIKSFCQKYRPNVAEFKIIWLRCCEQKDQEYGQHYGIFLATFTRERVERLKPWMRLERPVTCFGTYMSFLEPLSLLDNFSINTIIYSPSAFHASVYRTPQKPIQLNCC</sequence>
<name>A0ACB6R9R0_9PLEO</name>
<dbReference type="Proteomes" id="UP000799755">
    <property type="component" value="Unassembled WGS sequence"/>
</dbReference>